<proteinExistence type="inferred from homology"/>
<name>A0A518GF17_9BACT</name>
<keyword evidence="2" id="KW-0472">Membrane</keyword>
<keyword evidence="2" id="KW-0812">Transmembrane</keyword>
<keyword evidence="2" id="KW-1133">Transmembrane helix</keyword>
<dbReference type="GO" id="GO:0004672">
    <property type="term" value="F:protein kinase activity"/>
    <property type="evidence" value="ECO:0007669"/>
    <property type="project" value="InterPro"/>
</dbReference>
<dbReference type="CDD" id="cd05121">
    <property type="entry name" value="ABC1_ADCK3-like"/>
    <property type="match status" value="1"/>
</dbReference>
<evidence type="ECO:0000256" key="1">
    <source>
        <dbReference type="ARBA" id="ARBA00009670"/>
    </source>
</evidence>
<feature type="domain" description="Protein kinase" evidence="3">
    <location>
        <begin position="127"/>
        <end position="439"/>
    </location>
</feature>
<dbReference type="KEGG" id="ahel:Q31a_55830"/>
<dbReference type="AlphaFoldDB" id="A0A518GF17"/>
<dbReference type="Pfam" id="PF03109">
    <property type="entry name" value="ABC1"/>
    <property type="match status" value="1"/>
</dbReference>
<sequence>MKISSIPQLYRNFRRWQEILGILRRYGLADWLSQLKFDFIRDWIKDEQGVPLASYSREKRIRLALTELGPTFIKLGQVLSLRQDLIGPELASELTSLQTHVPADPAGKVREIICEELGAPVEELYAEFDGEAIASASIGQVHMARLHDGTPVVIKVQHADIQNKVHEDLEVMAGLATLADHIPEIAIWKPIVLVEQLSKSLRRELNFNRELQNLQLFRKLLHHLDGVLIPKPFPKLSTARVLTMELVHGVPINHLARKNQQGKFSEEARQELARRTANVYVEMIFTHGVYHADPHPGNILIGDIPGSSHQQLGLLDFGMVGRIDDRLRETIEEMMLAVASRDVSLLTTLIKRVGNPPPRLDDSILSIDVAELVATYGMQPLESFDLSGALNDVTEIMHRHQISLPPQTSLLIKMLITLEGTIRQLSPQFSLLEVMQPFFRKMWLKRLSPRRQIKRMRRIYLEFEGLLETLPGQISSVMQLVQEGRLDVHLAHKGLSPSVNRLVLGMLISAVFLGSSLLLAYKVPPLLFIEPTWLGIEKLSLFGILGYVLSLLAGIRLILAINRSGHLDRSDSD</sequence>
<dbReference type="OrthoDB" id="9795390at2"/>
<evidence type="ECO:0000256" key="2">
    <source>
        <dbReference type="SAM" id="Phobius"/>
    </source>
</evidence>
<accession>A0A518GF17</accession>
<dbReference type="SUPFAM" id="SSF56112">
    <property type="entry name" value="Protein kinase-like (PK-like)"/>
    <property type="match status" value="1"/>
</dbReference>
<dbReference type="InterPro" id="IPR050154">
    <property type="entry name" value="UbiB_kinase"/>
</dbReference>
<feature type="transmembrane region" description="Helical" evidence="2">
    <location>
        <begin position="541"/>
        <end position="559"/>
    </location>
</feature>
<reference evidence="4 5" key="1">
    <citation type="submission" date="2019-02" db="EMBL/GenBank/DDBJ databases">
        <title>Deep-cultivation of Planctomycetes and their phenomic and genomic characterization uncovers novel biology.</title>
        <authorList>
            <person name="Wiegand S."/>
            <person name="Jogler M."/>
            <person name="Boedeker C."/>
            <person name="Pinto D."/>
            <person name="Vollmers J."/>
            <person name="Rivas-Marin E."/>
            <person name="Kohn T."/>
            <person name="Peeters S.H."/>
            <person name="Heuer A."/>
            <person name="Rast P."/>
            <person name="Oberbeckmann S."/>
            <person name="Bunk B."/>
            <person name="Jeske O."/>
            <person name="Meyerdierks A."/>
            <person name="Storesund J.E."/>
            <person name="Kallscheuer N."/>
            <person name="Luecker S."/>
            <person name="Lage O.M."/>
            <person name="Pohl T."/>
            <person name="Merkel B.J."/>
            <person name="Hornburger P."/>
            <person name="Mueller R.-W."/>
            <person name="Bruemmer F."/>
            <person name="Labrenz M."/>
            <person name="Spormann A.M."/>
            <person name="Op den Camp H."/>
            <person name="Overmann J."/>
            <person name="Amann R."/>
            <person name="Jetten M.S.M."/>
            <person name="Mascher T."/>
            <person name="Medema M.H."/>
            <person name="Devos D.P."/>
            <person name="Kaster A.-K."/>
            <person name="Ovreas L."/>
            <person name="Rohde M."/>
            <person name="Galperin M.Y."/>
            <person name="Jogler C."/>
        </authorList>
    </citation>
    <scope>NUCLEOTIDE SEQUENCE [LARGE SCALE GENOMIC DNA]</scope>
    <source>
        <strain evidence="4 5">Q31a</strain>
    </source>
</reference>
<evidence type="ECO:0000313" key="4">
    <source>
        <dbReference type="EMBL" id="QDV27195.1"/>
    </source>
</evidence>
<dbReference type="InterPro" id="IPR004147">
    <property type="entry name" value="ABC1_dom"/>
</dbReference>
<comment type="similarity">
    <text evidence="1">Belongs to the protein kinase superfamily. ADCK protein kinase family.</text>
</comment>
<evidence type="ECO:0000259" key="3">
    <source>
        <dbReference type="PROSITE" id="PS50011"/>
    </source>
</evidence>
<dbReference type="SMART" id="SM00220">
    <property type="entry name" value="S_TKc"/>
    <property type="match status" value="1"/>
</dbReference>
<dbReference type="RefSeq" id="WP_145084214.1">
    <property type="nucleotide sequence ID" value="NZ_CP036298.1"/>
</dbReference>
<dbReference type="EMBL" id="CP036298">
    <property type="protein sequence ID" value="QDV27195.1"/>
    <property type="molecule type" value="Genomic_DNA"/>
</dbReference>
<evidence type="ECO:0000313" key="5">
    <source>
        <dbReference type="Proteomes" id="UP000318017"/>
    </source>
</evidence>
<dbReference type="InterPro" id="IPR011009">
    <property type="entry name" value="Kinase-like_dom_sf"/>
</dbReference>
<dbReference type="Gene3D" id="1.10.510.10">
    <property type="entry name" value="Transferase(Phosphotransferase) domain 1"/>
    <property type="match status" value="1"/>
</dbReference>
<dbReference type="InterPro" id="IPR000719">
    <property type="entry name" value="Prot_kinase_dom"/>
</dbReference>
<organism evidence="4 5">
    <name type="scientific">Aureliella helgolandensis</name>
    <dbReference type="NCBI Taxonomy" id="2527968"/>
    <lineage>
        <taxon>Bacteria</taxon>
        <taxon>Pseudomonadati</taxon>
        <taxon>Planctomycetota</taxon>
        <taxon>Planctomycetia</taxon>
        <taxon>Pirellulales</taxon>
        <taxon>Pirellulaceae</taxon>
        <taxon>Aureliella</taxon>
    </lineage>
</organism>
<dbReference type="PROSITE" id="PS50011">
    <property type="entry name" value="PROTEIN_KINASE_DOM"/>
    <property type="match status" value="1"/>
</dbReference>
<protein>
    <recommendedName>
        <fullName evidence="3">Protein kinase domain-containing protein</fullName>
    </recommendedName>
</protein>
<dbReference type="GO" id="GO:0005524">
    <property type="term" value="F:ATP binding"/>
    <property type="evidence" value="ECO:0007669"/>
    <property type="project" value="InterPro"/>
</dbReference>
<dbReference type="PANTHER" id="PTHR10566">
    <property type="entry name" value="CHAPERONE-ACTIVITY OF BC1 COMPLEX CABC1 -RELATED"/>
    <property type="match status" value="1"/>
</dbReference>
<gene>
    <name evidence="4" type="primary">ubiB</name>
    <name evidence="4" type="ORF">Q31a_55830</name>
</gene>
<keyword evidence="5" id="KW-1185">Reference proteome</keyword>
<feature type="transmembrane region" description="Helical" evidence="2">
    <location>
        <begin position="502"/>
        <end position="521"/>
    </location>
</feature>
<dbReference type="PANTHER" id="PTHR10566:SF113">
    <property type="entry name" value="PROTEIN ACTIVITY OF BC1 COMPLEX KINASE 7, CHLOROPLASTIC"/>
    <property type="match status" value="1"/>
</dbReference>
<keyword evidence="4" id="KW-0808">Transferase</keyword>
<dbReference type="Proteomes" id="UP000318017">
    <property type="component" value="Chromosome"/>
</dbReference>